<dbReference type="PANTHER" id="PTHR33392">
    <property type="entry name" value="POLYISOPRENYL-TEICHOIC ACID--PEPTIDOGLYCAN TEICHOIC ACID TRANSFERASE TAGU"/>
    <property type="match status" value="1"/>
</dbReference>
<organism evidence="6 7">
    <name type="scientific">Streptosporangium jomthongense</name>
    <dbReference type="NCBI Taxonomy" id="1193683"/>
    <lineage>
        <taxon>Bacteria</taxon>
        <taxon>Bacillati</taxon>
        <taxon>Actinomycetota</taxon>
        <taxon>Actinomycetes</taxon>
        <taxon>Streptosporangiales</taxon>
        <taxon>Streptosporangiaceae</taxon>
        <taxon>Streptosporangium</taxon>
    </lineage>
</organism>
<keyword evidence="3" id="KW-0812">Transmembrane</keyword>
<evidence type="ECO:0000256" key="2">
    <source>
        <dbReference type="SAM" id="MobiDB-lite"/>
    </source>
</evidence>
<dbReference type="Proteomes" id="UP001595698">
    <property type="component" value="Unassembled WGS sequence"/>
</dbReference>
<reference evidence="7" key="1">
    <citation type="journal article" date="2019" name="Int. J. Syst. Evol. Microbiol.">
        <title>The Global Catalogue of Microorganisms (GCM) 10K type strain sequencing project: providing services to taxonomists for standard genome sequencing and annotation.</title>
        <authorList>
            <consortium name="The Broad Institute Genomics Platform"/>
            <consortium name="The Broad Institute Genome Sequencing Center for Infectious Disease"/>
            <person name="Wu L."/>
            <person name="Ma J."/>
        </authorList>
    </citation>
    <scope>NUCLEOTIDE SEQUENCE [LARGE SCALE GENOMIC DNA]</scope>
    <source>
        <strain evidence="7">TBRC 7912</strain>
    </source>
</reference>
<proteinExistence type="inferred from homology"/>
<dbReference type="Gene3D" id="3.40.630.190">
    <property type="entry name" value="LCP protein"/>
    <property type="match status" value="1"/>
</dbReference>
<feature type="compositionally biased region" description="Low complexity" evidence="2">
    <location>
        <begin position="501"/>
        <end position="524"/>
    </location>
</feature>
<feature type="domain" description="LytR/CpsA/Psr regulator C-terminal" evidence="5">
    <location>
        <begin position="410"/>
        <end position="539"/>
    </location>
</feature>
<dbReference type="InterPro" id="IPR027381">
    <property type="entry name" value="LytR/CpsA/Psr_C"/>
</dbReference>
<feature type="region of interest" description="Disordered" evidence="2">
    <location>
        <begin position="385"/>
        <end position="407"/>
    </location>
</feature>
<feature type="transmembrane region" description="Helical" evidence="3">
    <location>
        <begin position="62"/>
        <end position="87"/>
    </location>
</feature>
<evidence type="ECO:0000256" key="1">
    <source>
        <dbReference type="ARBA" id="ARBA00006068"/>
    </source>
</evidence>
<feature type="domain" description="Cell envelope-related transcriptional attenuator" evidence="4">
    <location>
        <begin position="142"/>
        <end position="298"/>
    </location>
</feature>
<evidence type="ECO:0000256" key="3">
    <source>
        <dbReference type="SAM" id="Phobius"/>
    </source>
</evidence>
<name>A0ABV8F614_9ACTN</name>
<feature type="region of interest" description="Disordered" evidence="2">
    <location>
        <begin position="1"/>
        <end position="58"/>
    </location>
</feature>
<feature type="compositionally biased region" description="Low complexity" evidence="2">
    <location>
        <begin position="17"/>
        <end position="30"/>
    </location>
</feature>
<comment type="similarity">
    <text evidence="1">Belongs to the LytR/CpsA/Psr (LCP) family.</text>
</comment>
<dbReference type="NCBIfam" id="TIGR00350">
    <property type="entry name" value="lytR_cpsA_psr"/>
    <property type="match status" value="1"/>
</dbReference>
<dbReference type="EMBL" id="JBHSBC010000032">
    <property type="protein sequence ID" value="MFC3984001.1"/>
    <property type="molecule type" value="Genomic_DNA"/>
</dbReference>
<accession>A0ABV8F614</accession>
<comment type="caution">
    <text evidence="6">The sequence shown here is derived from an EMBL/GenBank/DDBJ whole genome shotgun (WGS) entry which is preliminary data.</text>
</comment>
<feature type="compositionally biased region" description="Gly residues" evidence="2">
    <location>
        <begin position="47"/>
        <end position="57"/>
    </location>
</feature>
<dbReference type="Gene3D" id="3.30.70.2390">
    <property type="match status" value="1"/>
</dbReference>
<dbReference type="InterPro" id="IPR050922">
    <property type="entry name" value="LytR/CpsA/Psr_CW_biosynth"/>
</dbReference>
<dbReference type="Pfam" id="PF13399">
    <property type="entry name" value="LytR_C"/>
    <property type="match status" value="1"/>
</dbReference>
<evidence type="ECO:0000259" key="4">
    <source>
        <dbReference type="Pfam" id="PF03816"/>
    </source>
</evidence>
<dbReference type="PANTHER" id="PTHR33392:SF6">
    <property type="entry name" value="POLYISOPRENYL-TEICHOIC ACID--PEPTIDOGLYCAN TEICHOIC ACID TRANSFERASE TAGU"/>
    <property type="match status" value="1"/>
</dbReference>
<feature type="compositionally biased region" description="Polar residues" evidence="2">
    <location>
        <begin position="385"/>
        <end position="400"/>
    </location>
</feature>
<dbReference type="InterPro" id="IPR004474">
    <property type="entry name" value="LytR_CpsA_psr"/>
</dbReference>
<evidence type="ECO:0000313" key="7">
    <source>
        <dbReference type="Proteomes" id="UP001595698"/>
    </source>
</evidence>
<dbReference type="RefSeq" id="WP_386193475.1">
    <property type="nucleotide sequence ID" value="NZ_JBHSBC010000032.1"/>
</dbReference>
<evidence type="ECO:0000259" key="5">
    <source>
        <dbReference type="Pfam" id="PF13399"/>
    </source>
</evidence>
<dbReference type="Pfam" id="PF03816">
    <property type="entry name" value="LytR_cpsA_psr"/>
    <property type="match status" value="1"/>
</dbReference>
<feature type="region of interest" description="Disordered" evidence="2">
    <location>
        <begin position="485"/>
        <end position="527"/>
    </location>
</feature>
<gene>
    <name evidence="6" type="ORF">ACFOYY_27980</name>
</gene>
<protein>
    <submittedName>
        <fullName evidence="6">LCP family protein</fullName>
    </submittedName>
</protein>
<keyword evidence="3" id="KW-0472">Membrane</keyword>
<keyword evidence="7" id="KW-1185">Reference proteome</keyword>
<keyword evidence="3" id="KW-1133">Transmembrane helix</keyword>
<evidence type="ECO:0000313" key="6">
    <source>
        <dbReference type="EMBL" id="MFC3984001.1"/>
    </source>
</evidence>
<sequence>MSDQRHVAMSDHTTQPALGRRASRRAAGNGVTPEEISPLYQEPPRRNGGGRSRGSGGKAAKLGVGAWVSVALTGVMVVGTLTGYKFYRDIEGNITREDVEGKLGADRPPETGALNVLVVGSDSRDGAGNKKYGQHLQGTGERTDTIILLHISPNRDKATLISFPRDSMVQAPECQNPKTKAIIPAGLRQINATFNDGGIACTWKTIETLTDIHINHFVKVDFSGFKGIIDALGGIEICLPKDVTDKKAKLELKKGKHTVKGETALAYVRARYTLGDGSDISRIKRQQVFLTQVMKKATSSDLLTDLGKLTSFLEAATSSVTMDRNLTTGRLLEIAQSAASLNAKGLKSVTVPWKPYAPDPGRVEWAQPKADQLFAAIRSDIEVQPTATPKPSASPGQTSAPAKPAIKPSQVRVQVLNGTSVAGRAQEVADALAAQGFTVTEVGNARLPSGADQPKTRILYARNAQDGADYAAPVAAKLLNKEKVKPEGGKLKPGGSEPYVPSATGTASTAPTATPTASAPATTTDGQGPVIQLVIGADWQGVAAPIKIPDSIKGDVVDANTNPCL</sequence>